<evidence type="ECO:0000313" key="1">
    <source>
        <dbReference type="Proteomes" id="UP000322000"/>
    </source>
</evidence>
<proteinExistence type="predicted"/>
<organism evidence="1 2">
    <name type="scientific">Trichoplusia ni</name>
    <name type="common">Cabbage looper</name>
    <dbReference type="NCBI Taxonomy" id="7111"/>
    <lineage>
        <taxon>Eukaryota</taxon>
        <taxon>Metazoa</taxon>
        <taxon>Ecdysozoa</taxon>
        <taxon>Arthropoda</taxon>
        <taxon>Hexapoda</taxon>
        <taxon>Insecta</taxon>
        <taxon>Pterygota</taxon>
        <taxon>Neoptera</taxon>
        <taxon>Endopterygota</taxon>
        <taxon>Lepidoptera</taxon>
        <taxon>Glossata</taxon>
        <taxon>Ditrysia</taxon>
        <taxon>Noctuoidea</taxon>
        <taxon>Noctuidae</taxon>
        <taxon>Plusiinae</taxon>
        <taxon>Trichoplusia</taxon>
    </lineage>
</organism>
<dbReference type="OrthoDB" id="7472940at2759"/>
<evidence type="ECO:0000313" key="2">
    <source>
        <dbReference type="RefSeq" id="XP_026726585.1"/>
    </source>
</evidence>
<protein>
    <submittedName>
        <fullName evidence="2">Uncharacterized protein LOC113493016</fullName>
    </submittedName>
</protein>
<dbReference type="RefSeq" id="XP_026726585.1">
    <property type="nucleotide sequence ID" value="XM_026870784.1"/>
</dbReference>
<name>A0A7E5VEA8_TRINI</name>
<dbReference type="InParanoid" id="A0A7E5VEA8"/>
<dbReference type="Proteomes" id="UP000322000">
    <property type="component" value="Chromosome 4"/>
</dbReference>
<dbReference type="AlphaFoldDB" id="A0A7E5VEA8"/>
<accession>A0A7E5VEA8</accession>
<sequence length="235" mass="26033">MRFPCAIVDKMTSTIKCVSCNIVIDELLAYVQNKISIADEASLVKICASAFSSEQIQKSNTLLIESLSSDVRRTVRKGKGKDNRVLNDIVAIFKTTEPDLLPVFVARDLEKLPPITFDHLDVSKLLKDLVLVQAEINNIKSTYVTQSELQNLKAVCEMNFSALPNPNVNTERGAQYDKAIQAMDKCSIQKAKRLKTNLGQGSSEILFQTPASRYEFNGNSEETIHAPSDECSTDA</sequence>
<dbReference type="GeneID" id="113493016"/>
<keyword evidence="1" id="KW-1185">Reference proteome</keyword>
<gene>
    <name evidence="2" type="primary">LOC113493016</name>
</gene>
<reference evidence="2" key="1">
    <citation type="submission" date="2025-08" db="UniProtKB">
        <authorList>
            <consortium name="RefSeq"/>
        </authorList>
    </citation>
    <scope>IDENTIFICATION</scope>
</reference>
<dbReference type="KEGG" id="tnl:113493016"/>